<feature type="coiled-coil region" evidence="2">
    <location>
        <begin position="403"/>
        <end position="430"/>
    </location>
</feature>
<reference evidence="6" key="1">
    <citation type="submission" date="2024-02" db="UniProtKB">
        <authorList>
            <consortium name="WormBaseParasite"/>
        </authorList>
    </citation>
    <scope>IDENTIFICATION</scope>
</reference>
<name>A0AAF3ECX6_9BILA</name>
<dbReference type="GO" id="GO:0080025">
    <property type="term" value="F:phosphatidylinositol-3,5-bisphosphate binding"/>
    <property type="evidence" value="ECO:0007669"/>
    <property type="project" value="TreeGrafter"/>
</dbReference>
<sequence>MDVSRQRARIETELAAFPGGTDRLGSSLILISPHSHSSNSLTSKAASTSCLQSGGGLYDDLVSLLGYFSLIPSLEIFSSKGGLCVVIDGRKAAARSVRTVLRACQQALYRKVRLAIIVQPERFLDQQKIHFDLLVETHQFKTILTSVHKLSRWVDVSQLPPSFGGAFPYEPTRWCDTRERFEFAEATLRARLAEMEAGGNPLGDDEPTLRRADAFLSEIRVSSNPLEKQYANTIKELLEKLRIVSRQPELDAEKKKKDEEESEKKRLLDEHANGVNSLLDWLEGSGEKWLQSLHEIGESRDEARQLVREHEQLTTKSQEVSQQAEELAELAQRLTATAPEHAITLQKIRDILLSTSTIFMSRVKRQAEMVNRSEKFHEQMSEFSRKTDNLLESLCTDLHCSDLAGAEIERKQLEEKVEQMESIYEEVMDIGAVFAEDLATPEKGPIKGSRNYVAGVAHIRENMAAAKHRRKRCLDLVDVRRLKLEQIIRLSTCERDANQAISWIEELQETLRRDYNQVGCDETELRVLKKDREQLEDTARSTYHYGKELCQVALVLRRSLRMDSSPQKQLADKLEHIWGRLTRALTEHDARTHVCAAFNSACVQILKRIDELDRQAKEYLLTKGRRQGPPTLLFSVERRKLGSDVAELRHIGEMLVAQTNANHV</sequence>
<dbReference type="WBParaSite" id="MBELARI_LOCUS11822">
    <property type="protein sequence ID" value="MBELARI_LOCUS11822"/>
    <property type="gene ID" value="MBELARI_LOCUS11822"/>
</dbReference>
<accession>A0AAF3ECX6</accession>
<dbReference type="AlphaFoldDB" id="A0AAF3ECX6"/>
<evidence type="ECO:0000256" key="1">
    <source>
        <dbReference type="ARBA" id="ARBA00022737"/>
    </source>
</evidence>
<feature type="domain" description="SESTD1-like spectrin repeats region" evidence="4">
    <location>
        <begin position="372"/>
        <end position="478"/>
    </location>
</feature>
<evidence type="ECO:0000256" key="2">
    <source>
        <dbReference type="SAM" id="Coils"/>
    </source>
</evidence>
<evidence type="ECO:0000313" key="6">
    <source>
        <dbReference type="WBParaSite" id="MBELARI_LOCUS11822"/>
    </source>
</evidence>
<dbReference type="GO" id="GO:0010314">
    <property type="term" value="F:phosphatidylinositol-5-phosphate binding"/>
    <property type="evidence" value="ECO:0007669"/>
    <property type="project" value="TreeGrafter"/>
</dbReference>
<dbReference type="SUPFAM" id="SSF46966">
    <property type="entry name" value="Spectrin repeat"/>
    <property type="match status" value="2"/>
</dbReference>
<dbReference type="GO" id="GO:0043325">
    <property type="term" value="F:phosphatidylinositol-3,4-bisphosphate binding"/>
    <property type="evidence" value="ECO:0007669"/>
    <property type="project" value="TreeGrafter"/>
</dbReference>
<keyword evidence="2" id="KW-0175">Coiled coil</keyword>
<protein>
    <submittedName>
        <fullName evidence="6">CRAL-TRIO domain-containing protein</fullName>
    </submittedName>
</protein>
<dbReference type="PANTHER" id="PTHR46607:SF1">
    <property type="entry name" value="SEC14 DOMAIN AND SPECTRIN REPEAT-CONTAINING PROTEIN 1"/>
    <property type="match status" value="1"/>
</dbReference>
<feature type="coiled-coil region" evidence="2">
    <location>
        <begin position="296"/>
        <end position="337"/>
    </location>
</feature>
<proteinExistence type="predicted"/>
<keyword evidence="5" id="KW-1185">Reference proteome</keyword>
<evidence type="ECO:0000256" key="3">
    <source>
        <dbReference type="SAM" id="MobiDB-lite"/>
    </source>
</evidence>
<dbReference type="GO" id="GO:0070273">
    <property type="term" value="F:phosphatidylinositol-4-phosphate binding"/>
    <property type="evidence" value="ECO:0007669"/>
    <property type="project" value="TreeGrafter"/>
</dbReference>
<organism evidence="5 6">
    <name type="scientific">Mesorhabditis belari</name>
    <dbReference type="NCBI Taxonomy" id="2138241"/>
    <lineage>
        <taxon>Eukaryota</taxon>
        <taxon>Metazoa</taxon>
        <taxon>Ecdysozoa</taxon>
        <taxon>Nematoda</taxon>
        <taxon>Chromadorea</taxon>
        <taxon>Rhabditida</taxon>
        <taxon>Rhabditina</taxon>
        <taxon>Rhabditomorpha</taxon>
        <taxon>Rhabditoidea</taxon>
        <taxon>Rhabditidae</taxon>
        <taxon>Mesorhabditinae</taxon>
        <taxon>Mesorhabditis</taxon>
    </lineage>
</organism>
<dbReference type="Pfam" id="PF24915">
    <property type="entry name" value="Spectrin_SESTD1"/>
    <property type="match status" value="1"/>
</dbReference>
<evidence type="ECO:0000259" key="4">
    <source>
        <dbReference type="Pfam" id="PF24915"/>
    </source>
</evidence>
<dbReference type="GO" id="GO:0032266">
    <property type="term" value="F:phosphatidylinositol-3-phosphate binding"/>
    <property type="evidence" value="ECO:0007669"/>
    <property type="project" value="TreeGrafter"/>
</dbReference>
<dbReference type="Proteomes" id="UP000887575">
    <property type="component" value="Unassembled WGS sequence"/>
</dbReference>
<feature type="region of interest" description="Disordered" evidence="3">
    <location>
        <begin position="249"/>
        <end position="268"/>
    </location>
</feature>
<dbReference type="PANTHER" id="PTHR46607">
    <property type="entry name" value="SEC14 DOMAIN AND SPECTRIN REPEAT-CONTAINING PROTEIN 1"/>
    <property type="match status" value="1"/>
</dbReference>
<dbReference type="GO" id="GO:0005546">
    <property type="term" value="F:phosphatidylinositol-4,5-bisphosphate binding"/>
    <property type="evidence" value="ECO:0007669"/>
    <property type="project" value="TreeGrafter"/>
</dbReference>
<evidence type="ECO:0000313" key="5">
    <source>
        <dbReference type="Proteomes" id="UP000887575"/>
    </source>
</evidence>
<dbReference type="InterPro" id="IPR056804">
    <property type="entry name" value="Spectrin_SESTD1"/>
</dbReference>
<keyword evidence="1" id="KW-0677">Repeat</keyword>
<dbReference type="Gene3D" id="1.20.58.60">
    <property type="match status" value="2"/>
</dbReference>